<evidence type="ECO:0000313" key="1">
    <source>
        <dbReference type="EMBL" id="SDM62556.1"/>
    </source>
</evidence>
<dbReference type="RefSeq" id="WP_280138792.1">
    <property type="nucleotide sequence ID" value="NZ_FNHW01000001.1"/>
</dbReference>
<evidence type="ECO:0000313" key="2">
    <source>
        <dbReference type="Proteomes" id="UP000199544"/>
    </source>
</evidence>
<protein>
    <submittedName>
        <fullName evidence="1">Uncharacterized protein</fullName>
    </submittedName>
</protein>
<dbReference type="Proteomes" id="UP000199544">
    <property type="component" value="Unassembled WGS sequence"/>
</dbReference>
<dbReference type="EMBL" id="FNHW01000001">
    <property type="protein sequence ID" value="SDM62556.1"/>
    <property type="molecule type" value="Genomic_DNA"/>
</dbReference>
<gene>
    <name evidence="1" type="ORF">SAMN04488137_1100</name>
</gene>
<dbReference type="STRING" id="459525.SAMN04488137_1100"/>
<accession>A0A1G9URP5</accession>
<name>A0A1G9URP5_9BACL</name>
<keyword evidence="2" id="KW-1185">Reference proteome</keyword>
<dbReference type="AlphaFoldDB" id="A0A1G9URP5"/>
<proteinExistence type="predicted"/>
<organism evidence="1 2">
    <name type="scientific">Fictibacillus solisalsi</name>
    <dbReference type="NCBI Taxonomy" id="459525"/>
    <lineage>
        <taxon>Bacteria</taxon>
        <taxon>Bacillati</taxon>
        <taxon>Bacillota</taxon>
        <taxon>Bacilli</taxon>
        <taxon>Bacillales</taxon>
        <taxon>Fictibacillaceae</taxon>
        <taxon>Fictibacillus</taxon>
    </lineage>
</organism>
<reference evidence="2" key="1">
    <citation type="submission" date="2016-10" db="EMBL/GenBank/DDBJ databases">
        <authorList>
            <person name="Varghese N."/>
            <person name="Submissions S."/>
        </authorList>
    </citation>
    <scope>NUCLEOTIDE SEQUENCE [LARGE SCALE GENOMIC DNA]</scope>
    <source>
        <strain evidence="2">CGMCC 1.6854</strain>
    </source>
</reference>
<sequence length="43" mass="4728">METGHLKIKKTPQIVCGVPYGLVTITIVKAMGEEKPEEELMGK</sequence>